<protein>
    <recommendedName>
        <fullName evidence="2">MobA-like NTP transferase domain-containing protein</fullName>
    </recommendedName>
</protein>
<dbReference type="InterPro" id="IPR029044">
    <property type="entry name" value="Nucleotide-diphossugar_trans"/>
</dbReference>
<evidence type="ECO:0008006" key="2">
    <source>
        <dbReference type="Google" id="ProtNLM"/>
    </source>
</evidence>
<dbReference type="SUPFAM" id="SSF53448">
    <property type="entry name" value="Nucleotide-diphospho-sugar transferases"/>
    <property type="match status" value="1"/>
</dbReference>
<feature type="non-terminal residue" evidence="1">
    <location>
        <position position="1"/>
    </location>
</feature>
<evidence type="ECO:0000313" key="1">
    <source>
        <dbReference type="EMBL" id="SVE52845.1"/>
    </source>
</evidence>
<accession>A0A383E8Y0</accession>
<organism evidence="1">
    <name type="scientific">marine metagenome</name>
    <dbReference type="NCBI Taxonomy" id="408172"/>
    <lineage>
        <taxon>unclassified sequences</taxon>
        <taxon>metagenomes</taxon>
        <taxon>ecological metagenomes</taxon>
    </lineage>
</organism>
<gene>
    <name evidence="1" type="ORF">METZ01_LOCUS505699</name>
</gene>
<sequence>MQIVIPMSGFGERFRRAGYSVPKPLIEVDGKPIIQYVIEMFPGEENFIFICN</sequence>
<feature type="non-terminal residue" evidence="1">
    <location>
        <position position="52"/>
    </location>
</feature>
<dbReference type="AlphaFoldDB" id="A0A383E8Y0"/>
<reference evidence="1" key="1">
    <citation type="submission" date="2018-05" db="EMBL/GenBank/DDBJ databases">
        <authorList>
            <person name="Lanie J.A."/>
            <person name="Ng W.-L."/>
            <person name="Kazmierczak K.M."/>
            <person name="Andrzejewski T.M."/>
            <person name="Davidsen T.M."/>
            <person name="Wayne K.J."/>
            <person name="Tettelin H."/>
            <person name="Glass J.I."/>
            <person name="Rusch D."/>
            <person name="Podicherti R."/>
            <person name="Tsui H.-C.T."/>
            <person name="Winkler M.E."/>
        </authorList>
    </citation>
    <scope>NUCLEOTIDE SEQUENCE</scope>
</reference>
<dbReference type="Gene3D" id="3.90.550.10">
    <property type="entry name" value="Spore Coat Polysaccharide Biosynthesis Protein SpsA, Chain A"/>
    <property type="match status" value="1"/>
</dbReference>
<name>A0A383E8Y0_9ZZZZ</name>
<dbReference type="EMBL" id="UINC01223584">
    <property type="protein sequence ID" value="SVE52845.1"/>
    <property type="molecule type" value="Genomic_DNA"/>
</dbReference>
<proteinExistence type="predicted"/>